<keyword evidence="6 7" id="KW-0413">Isomerase</keyword>
<dbReference type="InterPro" id="IPR027409">
    <property type="entry name" value="GroEL-like_apical_dom_sf"/>
</dbReference>
<evidence type="ECO:0000256" key="5">
    <source>
        <dbReference type="ARBA" id="ARBA00023186"/>
    </source>
</evidence>
<reference evidence="12 14" key="2">
    <citation type="journal article" date="2019" name="Microb. Pathog.">
        <title>Comparison of VITEK 2, MALDI-TOF MS, 16S rRNA gene sequencing, and whole-genome sequencing for identification of Roseomonas mucosa.</title>
        <authorList>
            <person name="Rudolph W.W."/>
            <person name="Gunzer F."/>
            <person name="Trauth M."/>
            <person name="Bunk B."/>
            <person name="Bigge R."/>
            <person name="Schrottner P."/>
        </authorList>
    </citation>
    <scope>NUCLEOTIDE SEQUENCE [LARGE SCALE GENOMIC DNA]</scope>
    <source>
        <strain evidence="12 14">DSM 103800</strain>
    </source>
</reference>
<dbReference type="EMBL" id="JAVVDO010000002">
    <property type="protein sequence ID" value="MDT8329862.1"/>
    <property type="molecule type" value="Genomic_DNA"/>
</dbReference>
<reference evidence="12" key="3">
    <citation type="submission" date="2023-09" db="EMBL/GenBank/DDBJ databases">
        <authorList>
            <person name="Schober I."/>
            <person name="Bunk B."/>
        </authorList>
    </citation>
    <scope>NUCLEOTIDE SEQUENCE</scope>
    <source>
        <strain evidence="12">DSM 103800</strain>
    </source>
</reference>
<dbReference type="Proteomes" id="UP000185494">
    <property type="component" value="Chromosome 1"/>
</dbReference>
<reference evidence="11 13" key="1">
    <citation type="submission" date="2016-05" db="EMBL/GenBank/DDBJ databases">
        <title>Complete Genome and Methylome Analysis of Psychrotrophic Bacterial Isolates from Antarctic Lake Untersee.</title>
        <authorList>
            <person name="Fomenkov A."/>
            <person name="Akimov V.N."/>
            <person name="Vasilyeva L.V."/>
            <person name="Andersen D."/>
            <person name="Vincze T."/>
            <person name="Roberts R.J."/>
        </authorList>
    </citation>
    <scope>NUCLEOTIDE SEQUENCE [LARGE SCALE GENOMIC DNA]</scope>
    <source>
        <strain evidence="11 13">U14-5</strain>
    </source>
</reference>
<proteinExistence type="inferred from homology"/>
<comment type="subcellular location">
    <subcellularLocation>
        <location evidence="7">Cytoplasm</location>
    </subcellularLocation>
</comment>
<dbReference type="eggNOG" id="COG0459">
    <property type="taxonomic scope" value="Bacteria"/>
</dbReference>
<comment type="subunit">
    <text evidence="7 9">Forms a cylinder of 14 subunits composed of two heptameric rings stacked back-to-back. Interacts with the co-chaperonin GroES.</text>
</comment>
<evidence type="ECO:0000256" key="6">
    <source>
        <dbReference type="ARBA" id="ARBA00023235"/>
    </source>
</evidence>
<dbReference type="AlphaFoldDB" id="A0A1L7AFZ5"/>
<keyword evidence="2 7" id="KW-0963">Cytoplasm</keyword>
<dbReference type="NCBIfam" id="NF009488">
    <property type="entry name" value="PRK12850.1"/>
    <property type="match status" value="1"/>
</dbReference>
<dbReference type="NCBIfam" id="TIGR02348">
    <property type="entry name" value="GroEL"/>
    <property type="match status" value="1"/>
</dbReference>
<dbReference type="GO" id="GO:0051082">
    <property type="term" value="F:unfolded protein binding"/>
    <property type="evidence" value="ECO:0007669"/>
    <property type="project" value="UniProtKB-UniRule"/>
</dbReference>
<dbReference type="GO" id="GO:0005737">
    <property type="term" value="C:cytoplasm"/>
    <property type="evidence" value="ECO:0007669"/>
    <property type="project" value="UniProtKB-SubCell"/>
</dbReference>
<dbReference type="SUPFAM" id="SSF54849">
    <property type="entry name" value="GroEL-intermediate domain like"/>
    <property type="match status" value="1"/>
</dbReference>
<feature type="binding site" evidence="7">
    <location>
        <begin position="30"/>
        <end position="33"/>
    </location>
    <ligand>
        <name>ATP</name>
        <dbReference type="ChEBI" id="CHEBI:30616"/>
    </ligand>
</feature>
<dbReference type="PANTHER" id="PTHR45633">
    <property type="entry name" value="60 KDA HEAT SHOCK PROTEIN, MITOCHONDRIAL"/>
    <property type="match status" value="1"/>
</dbReference>
<dbReference type="InterPro" id="IPR001844">
    <property type="entry name" value="Cpn60/GroEL"/>
</dbReference>
<dbReference type="STRING" id="257708.RGI145_11345"/>
<dbReference type="RefSeq" id="WP_075798434.1">
    <property type="nucleotide sequence ID" value="NZ_CP015583.1"/>
</dbReference>
<evidence type="ECO:0000313" key="13">
    <source>
        <dbReference type="Proteomes" id="UP000185494"/>
    </source>
</evidence>
<keyword evidence="14" id="KW-1185">Reference proteome</keyword>
<evidence type="ECO:0000256" key="3">
    <source>
        <dbReference type="ARBA" id="ARBA00022741"/>
    </source>
</evidence>
<dbReference type="Gene3D" id="3.50.7.10">
    <property type="entry name" value="GroEL"/>
    <property type="match status" value="1"/>
</dbReference>
<evidence type="ECO:0000313" key="12">
    <source>
        <dbReference type="EMBL" id="MDT8329862.1"/>
    </source>
</evidence>
<feature type="coiled-coil region" evidence="10">
    <location>
        <begin position="339"/>
        <end position="366"/>
    </location>
</feature>
<protein>
    <recommendedName>
        <fullName evidence="7">Chaperonin GroEL</fullName>
        <ecNumber evidence="7">5.6.1.7</ecNumber>
    </recommendedName>
    <alternativeName>
        <fullName evidence="7">60 kDa chaperonin</fullName>
    </alternativeName>
    <alternativeName>
        <fullName evidence="7">Chaperonin-60</fullName>
        <shortName evidence="7">Cpn60</shortName>
    </alternativeName>
</protein>
<keyword evidence="3 7" id="KW-0547">Nucleotide-binding</keyword>
<feature type="binding site" evidence="7">
    <location>
        <begin position="87"/>
        <end position="91"/>
    </location>
    <ligand>
        <name>ATP</name>
        <dbReference type="ChEBI" id="CHEBI:30616"/>
    </ligand>
</feature>
<dbReference type="Gene3D" id="1.10.560.10">
    <property type="entry name" value="GroEL-like equatorial domain"/>
    <property type="match status" value="1"/>
</dbReference>
<dbReference type="NCBIfam" id="NF009487">
    <property type="entry name" value="PRK12849.1"/>
    <property type="match status" value="1"/>
</dbReference>
<keyword evidence="4 7" id="KW-0067">ATP-binding</keyword>
<dbReference type="Gene3D" id="3.30.260.10">
    <property type="entry name" value="TCP-1-like chaperonin intermediate domain"/>
    <property type="match status" value="1"/>
</dbReference>
<evidence type="ECO:0000256" key="8">
    <source>
        <dbReference type="RuleBase" id="RU000418"/>
    </source>
</evidence>
<evidence type="ECO:0000256" key="2">
    <source>
        <dbReference type="ARBA" id="ARBA00022490"/>
    </source>
</evidence>
<dbReference type="InterPro" id="IPR018370">
    <property type="entry name" value="Chaperonin_Cpn60_CS"/>
</dbReference>
<dbReference type="Proteomes" id="UP001258945">
    <property type="component" value="Unassembled WGS sequence"/>
</dbReference>
<keyword evidence="10" id="KW-0175">Coiled coil</keyword>
<evidence type="ECO:0000313" key="14">
    <source>
        <dbReference type="Proteomes" id="UP001258945"/>
    </source>
</evidence>
<dbReference type="NCBIfam" id="NF009489">
    <property type="entry name" value="PRK12851.1"/>
    <property type="match status" value="1"/>
</dbReference>
<dbReference type="PROSITE" id="PS00296">
    <property type="entry name" value="CHAPERONINS_CPN60"/>
    <property type="match status" value="1"/>
</dbReference>
<evidence type="ECO:0000256" key="7">
    <source>
        <dbReference type="HAMAP-Rule" id="MF_00600"/>
    </source>
</evidence>
<keyword evidence="5 7" id="KW-0143">Chaperone</keyword>
<accession>A0A1L7AFZ5</accession>
<dbReference type="HAMAP" id="MF_00600">
    <property type="entry name" value="CH60"/>
    <property type="match status" value="1"/>
</dbReference>
<dbReference type="FunFam" id="1.10.560.10:FF:000001">
    <property type="entry name" value="60 kDa chaperonin"/>
    <property type="match status" value="1"/>
</dbReference>
<comment type="caution">
    <text evidence="7">Lacks conserved residue(s) required for the propagation of feature annotation.</text>
</comment>
<dbReference type="InterPro" id="IPR027410">
    <property type="entry name" value="TCP-1-like_intermed_sf"/>
</dbReference>
<dbReference type="NCBIfam" id="NF000592">
    <property type="entry name" value="PRK00013.1"/>
    <property type="match status" value="1"/>
</dbReference>
<dbReference type="GO" id="GO:0005524">
    <property type="term" value="F:ATP binding"/>
    <property type="evidence" value="ECO:0007669"/>
    <property type="project" value="UniProtKB-UniRule"/>
</dbReference>
<dbReference type="GO" id="GO:0140662">
    <property type="term" value="F:ATP-dependent protein folding chaperone"/>
    <property type="evidence" value="ECO:0007669"/>
    <property type="project" value="InterPro"/>
</dbReference>
<evidence type="ECO:0000256" key="1">
    <source>
        <dbReference type="ARBA" id="ARBA00006607"/>
    </source>
</evidence>
<feature type="binding site" evidence="7">
    <location>
        <position position="415"/>
    </location>
    <ligand>
        <name>ATP</name>
        <dbReference type="ChEBI" id="CHEBI:30616"/>
    </ligand>
</feature>
<dbReference type="InterPro" id="IPR027413">
    <property type="entry name" value="GROEL-like_equatorial_sf"/>
</dbReference>
<dbReference type="SUPFAM" id="SSF52029">
    <property type="entry name" value="GroEL apical domain-like"/>
    <property type="match status" value="1"/>
</dbReference>
<evidence type="ECO:0000256" key="4">
    <source>
        <dbReference type="ARBA" id="ARBA00022840"/>
    </source>
</evidence>
<organism evidence="11 13">
    <name type="scientific">Roseomonas gilardii</name>
    <dbReference type="NCBI Taxonomy" id="257708"/>
    <lineage>
        <taxon>Bacteria</taxon>
        <taxon>Pseudomonadati</taxon>
        <taxon>Pseudomonadota</taxon>
        <taxon>Alphaproteobacteria</taxon>
        <taxon>Acetobacterales</taxon>
        <taxon>Roseomonadaceae</taxon>
        <taxon>Roseomonas</taxon>
    </lineage>
</organism>
<sequence length="545" mass="57911">MAAKDVKFGQNARDRMLRGVDILADAVKVTLGPKGRNVVIDKSFGAPRITKDGVTVAKEIELADKFENMGAQMVREVASKQNDLAGDGTTTATVLAQAIVREGAKSVAAGLNPMDLKRGIDKAVAIVVEDLKSNSRKITTSAEVAQVGTLSANGESEIGEMIAQAMEKVGNEGVITVEEAKGIQTELDVVEGMQFDRGYVSPYFITNAEKMIAELDNPYILIHEKKLSQLQPMLPLLEAVVQSGRPLIIVAEDVEGEALATLVVNKLRGGLKIAAVKAPGFGDRRKAMLEDIAILTGGQVVSEDLGIKLENVTLDMLGKAKTVRIEKENTTIVDGAGSKEDIQGRVEQIKAQIEETTSDYDREKLQERLAKLAGGVAVIRVGGSTEVEVKERKDRVDDALHATRAAVEEGIVPGGGVALARATAKLANVTVDNDDQRVGVEIVRRAIQVPLRQIAENAGQDGAVVAGDVLRKTDSYDYGYDAQTGEYKQLIAAGIVDPTKVVRTALQDAASVAALLITTEAMIAEKPEKKAPAGGPPGGMGDMDF</sequence>
<feature type="binding site" evidence="7">
    <location>
        <position position="51"/>
    </location>
    <ligand>
        <name>ATP</name>
        <dbReference type="ChEBI" id="CHEBI:30616"/>
    </ligand>
</feature>
<evidence type="ECO:0000256" key="9">
    <source>
        <dbReference type="RuleBase" id="RU000419"/>
    </source>
</evidence>
<dbReference type="EMBL" id="CP015583">
    <property type="protein sequence ID" value="APT57609.1"/>
    <property type="molecule type" value="Genomic_DNA"/>
</dbReference>
<dbReference type="PRINTS" id="PR00298">
    <property type="entry name" value="CHAPERONIN60"/>
</dbReference>
<name>A0A1L7AFZ5_9PROT</name>
<dbReference type="GO" id="GO:0042026">
    <property type="term" value="P:protein refolding"/>
    <property type="evidence" value="ECO:0007669"/>
    <property type="project" value="UniProtKB-UniRule"/>
</dbReference>
<dbReference type="FunFam" id="3.50.7.10:FF:000001">
    <property type="entry name" value="60 kDa chaperonin"/>
    <property type="match status" value="1"/>
</dbReference>
<comment type="function">
    <text evidence="7 9">Together with its co-chaperonin GroES, plays an essential role in assisting protein folding. The GroEL-GroES system forms a nano-cage that allows encapsulation of the non-native substrate proteins and provides a physical environment optimized to promote and accelerate protein folding.</text>
</comment>
<gene>
    <name evidence="7" type="primary">groEL</name>
    <name evidence="7 12" type="synonym">groL</name>
    <name evidence="11" type="ORF">RGI145_11345</name>
    <name evidence="12" type="ORF">RQ831_02280</name>
</gene>
<dbReference type="CDD" id="cd03344">
    <property type="entry name" value="GroEL"/>
    <property type="match status" value="1"/>
</dbReference>
<dbReference type="EC" id="5.6.1.7" evidence="7"/>
<dbReference type="KEGG" id="rgi:RGI145_11345"/>
<dbReference type="GO" id="GO:0016853">
    <property type="term" value="F:isomerase activity"/>
    <property type="evidence" value="ECO:0007669"/>
    <property type="project" value="UniProtKB-KW"/>
</dbReference>
<dbReference type="InterPro" id="IPR002423">
    <property type="entry name" value="Cpn60/GroEL/TCP-1"/>
</dbReference>
<comment type="similarity">
    <text evidence="1 7 8">Belongs to the chaperonin (HSP60) family.</text>
</comment>
<dbReference type="Pfam" id="PF00118">
    <property type="entry name" value="Cpn60_TCP1"/>
    <property type="match status" value="1"/>
</dbReference>
<feature type="binding site" evidence="7">
    <location>
        <position position="497"/>
    </location>
    <ligand>
        <name>ATP</name>
        <dbReference type="ChEBI" id="CHEBI:30616"/>
    </ligand>
</feature>
<dbReference type="SUPFAM" id="SSF48592">
    <property type="entry name" value="GroEL equatorial domain-like"/>
    <property type="match status" value="1"/>
</dbReference>
<evidence type="ECO:0000313" key="11">
    <source>
        <dbReference type="EMBL" id="APT57609.1"/>
    </source>
</evidence>
<evidence type="ECO:0000256" key="10">
    <source>
        <dbReference type="SAM" id="Coils"/>
    </source>
</evidence>